<dbReference type="PANTHER" id="PTHR22625">
    <property type="entry name" value="PLEXIN"/>
    <property type="match status" value="1"/>
</dbReference>
<dbReference type="Pfam" id="PF24479">
    <property type="entry name" value="PSI_PlexinA-B"/>
    <property type="match status" value="1"/>
</dbReference>
<dbReference type="GO" id="GO:0120025">
    <property type="term" value="C:plasma membrane bounded cell projection"/>
    <property type="evidence" value="ECO:0007669"/>
    <property type="project" value="UniProtKB-ARBA"/>
</dbReference>
<dbReference type="GeneID" id="105360343"/>
<dbReference type="FunFam" id="2.60.40.10:FF:000728">
    <property type="entry name" value="Plexin D1"/>
    <property type="match status" value="1"/>
</dbReference>
<dbReference type="InterPro" id="IPR016201">
    <property type="entry name" value="PSI"/>
</dbReference>
<dbReference type="SUPFAM" id="SSF81296">
    <property type="entry name" value="E set domains"/>
    <property type="match status" value="3"/>
</dbReference>
<gene>
    <name evidence="19" type="primary">LOC105360343</name>
</gene>
<dbReference type="SMART" id="SM00423">
    <property type="entry name" value="PSI"/>
    <property type="match status" value="3"/>
</dbReference>
<dbReference type="KEGG" id="csol:105360343"/>
<evidence type="ECO:0000256" key="15">
    <source>
        <dbReference type="PROSITE-ProRule" id="PRU00352"/>
    </source>
</evidence>
<dbReference type="SUPFAM" id="SSF48350">
    <property type="entry name" value="GTPase activation domain, GAP"/>
    <property type="match status" value="1"/>
</dbReference>
<comment type="similarity">
    <text evidence="2">Belongs to the plexin family.</text>
</comment>
<evidence type="ECO:0000256" key="10">
    <source>
        <dbReference type="ARBA" id="ARBA00022989"/>
    </source>
</evidence>
<evidence type="ECO:0000256" key="2">
    <source>
        <dbReference type="ARBA" id="ARBA00010297"/>
    </source>
</evidence>
<dbReference type="GO" id="GO:0030334">
    <property type="term" value="P:regulation of cell migration"/>
    <property type="evidence" value="ECO:0007669"/>
    <property type="project" value="TreeGrafter"/>
</dbReference>
<keyword evidence="7" id="KW-0677">Repeat</keyword>
<dbReference type="InterPro" id="IPR041019">
    <property type="entry name" value="TIG1_plexin"/>
</dbReference>
<dbReference type="Pfam" id="PF01437">
    <property type="entry name" value="PSI"/>
    <property type="match status" value="1"/>
</dbReference>
<dbReference type="Pfam" id="PF20170">
    <property type="entry name" value="Plexin_RBD"/>
    <property type="match status" value="1"/>
</dbReference>
<accession>A0AAJ6VNK5</accession>
<dbReference type="InterPro" id="IPR008936">
    <property type="entry name" value="Rho_GTPase_activation_prot"/>
</dbReference>
<keyword evidence="9" id="KW-0524">Neurogenesis</keyword>
<evidence type="ECO:0000256" key="12">
    <source>
        <dbReference type="ARBA" id="ARBA00023157"/>
    </source>
</evidence>
<evidence type="ECO:0000256" key="14">
    <source>
        <dbReference type="ARBA" id="ARBA00023180"/>
    </source>
</evidence>
<dbReference type="GO" id="GO:0017154">
    <property type="term" value="F:semaphorin receptor activity"/>
    <property type="evidence" value="ECO:0007669"/>
    <property type="project" value="InterPro"/>
</dbReference>
<dbReference type="Pfam" id="PF08337">
    <property type="entry name" value="Plexin_cytopl"/>
    <property type="match status" value="1"/>
</dbReference>
<keyword evidence="3" id="KW-0217">Developmental protein</keyword>
<dbReference type="InterPro" id="IPR046800">
    <property type="entry name" value="Plexin_RBD"/>
</dbReference>
<comment type="caution">
    <text evidence="15">Lacks conserved residue(s) required for the propagation of feature annotation.</text>
</comment>
<evidence type="ECO:0000256" key="13">
    <source>
        <dbReference type="ARBA" id="ARBA00023170"/>
    </source>
</evidence>
<dbReference type="SUPFAM" id="SSF101912">
    <property type="entry name" value="Sema domain"/>
    <property type="match status" value="1"/>
</dbReference>
<keyword evidence="4" id="KW-1003">Cell membrane</keyword>
<dbReference type="Gene3D" id="2.130.10.10">
    <property type="entry name" value="YVTN repeat-like/Quinoprotein amine dehydrogenase"/>
    <property type="match status" value="1"/>
</dbReference>
<dbReference type="FunFam" id="2.60.40.10:FF:001973">
    <property type="entry name" value="Plexin A4, B"/>
    <property type="match status" value="1"/>
</dbReference>
<dbReference type="GO" id="GO:0007162">
    <property type="term" value="P:negative regulation of cell adhesion"/>
    <property type="evidence" value="ECO:0007669"/>
    <property type="project" value="TreeGrafter"/>
</dbReference>
<name>A0AAJ6VNK5_9HYME</name>
<dbReference type="InterPro" id="IPR041362">
    <property type="entry name" value="TIG2_plexin"/>
</dbReference>
<dbReference type="InterPro" id="IPR014756">
    <property type="entry name" value="Ig_E-set"/>
</dbReference>
<evidence type="ECO:0000256" key="16">
    <source>
        <dbReference type="SAM" id="Phobius"/>
    </source>
</evidence>
<dbReference type="GO" id="GO:0008360">
    <property type="term" value="P:regulation of cell shape"/>
    <property type="evidence" value="ECO:0007669"/>
    <property type="project" value="TreeGrafter"/>
</dbReference>
<keyword evidence="12" id="KW-1015">Disulfide bond</keyword>
<keyword evidence="11 16" id="KW-0472">Membrane</keyword>
<organism evidence="18 19">
    <name type="scientific">Ceratosolen solmsi marchali</name>
    <dbReference type="NCBI Taxonomy" id="326594"/>
    <lineage>
        <taxon>Eukaryota</taxon>
        <taxon>Metazoa</taxon>
        <taxon>Ecdysozoa</taxon>
        <taxon>Arthropoda</taxon>
        <taxon>Hexapoda</taxon>
        <taxon>Insecta</taxon>
        <taxon>Pterygota</taxon>
        <taxon>Neoptera</taxon>
        <taxon>Endopterygota</taxon>
        <taxon>Hymenoptera</taxon>
        <taxon>Apocrita</taxon>
        <taxon>Proctotrupomorpha</taxon>
        <taxon>Chalcidoidea</taxon>
        <taxon>Agaonidae</taxon>
        <taxon>Agaoninae</taxon>
        <taxon>Ceratosolen</taxon>
    </lineage>
</organism>
<feature type="domain" description="Sema" evidence="17">
    <location>
        <begin position="29"/>
        <end position="510"/>
    </location>
</feature>
<comment type="subcellular location">
    <subcellularLocation>
        <location evidence="1">Cell membrane</location>
        <topology evidence="1">Single-pass type I membrane protein</topology>
    </subcellularLocation>
</comment>
<keyword evidence="8" id="KW-0221">Differentiation</keyword>
<dbReference type="RefSeq" id="XP_011495573.1">
    <property type="nucleotide sequence ID" value="XM_011497271.1"/>
</dbReference>
<evidence type="ECO:0000256" key="3">
    <source>
        <dbReference type="ARBA" id="ARBA00022473"/>
    </source>
</evidence>
<evidence type="ECO:0000313" key="18">
    <source>
        <dbReference type="Proteomes" id="UP000695007"/>
    </source>
</evidence>
<dbReference type="GO" id="GO:0002116">
    <property type="term" value="C:semaphorin receptor complex"/>
    <property type="evidence" value="ECO:0007669"/>
    <property type="project" value="TreeGrafter"/>
</dbReference>
<evidence type="ECO:0000256" key="1">
    <source>
        <dbReference type="ARBA" id="ARBA00004251"/>
    </source>
</evidence>
<dbReference type="CDD" id="cd11236">
    <property type="entry name" value="Sema_plexin_like"/>
    <property type="match status" value="1"/>
</dbReference>
<proteinExistence type="inferred from homology"/>
<dbReference type="Proteomes" id="UP000695007">
    <property type="component" value="Unplaced"/>
</dbReference>
<dbReference type="InterPro" id="IPR002909">
    <property type="entry name" value="IPT_dom"/>
</dbReference>
<dbReference type="SMART" id="SM00429">
    <property type="entry name" value="IPT"/>
    <property type="match status" value="4"/>
</dbReference>
<keyword evidence="10 16" id="KW-1133">Transmembrane helix</keyword>
<keyword evidence="5 16" id="KW-0812">Transmembrane</keyword>
<dbReference type="InterPro" id="IPR013783">
    <property type="entry name" value="Ig-like_fold"/>
</dbReference>
<dbReference type="InterPro" id="IPR002165">
    <property type="entry name" value="Plexin_repeat"/>
</dbReference>
<keyword evidence="18" id="KW-1185">Reference proteome</keyword>
<dbReference type="InterPro" id="IPR036352">
    <property type="entry name" value="Semap_dom_sf"/>
</dbReference>
<dbReference type="SUPFAM" id="SSF103575">
    <property type="entry name" value="Plexin repeat"/>
    <property type="match status" value="1"/>
</dbReference>
<dbReference type="CDD" id="cd00603">
    <property type="entry name" value="IPT_PCSR"/>
    <property type="match status" value="1"/>
</dbReference>
<dbReference type="FunFam" id="1.10.506.10:FF:000027">
    <property type="entry name" value="Plexin A, isoform B"/>
    <property type="match status" value="1"/>
</dbReference>
<evidence type="ECO:0000256" key="4">
    <source>
        <dbReference type="ARBA" id="ARBA00022475"/>
    </source>
</evidence>
<keyword evidence="13" id="KW-0675">Receptor</keyword>
<evidence type="ECO:0000256" key="6">
    <source>
        <dbReference type="ARBA" id="ARBA00022729"/>
    </source>
</evidence>
<dbReference type="PANTHER" id="PTHR22625:SF44">
    <property type="entry name" value="PLEXIN-B"/>
    <property type="match status" value="1"/>
</dbReference>
<evidence type="ECO:0000259" key="17">
    <source>
        <dbReference type="PROSITE" id="PS51004"/>
    </source>
</evidence>
<dbReference type="SMART" id="SM00630">
    <property type="entry name" value="Sema"/>
    <property type="match status" value="1"/>
</dbReference>
<dbReference type="Gene3D" id="2.60.40.10">
    <property type="entry name" value="Immunoglobulins"/>
    <property type="match status" value="6"/>
</dbReference>
<evidence type="ECO:0000256" key="11">
    <source>
        <dbReference type="ARBA" id="ARBA00023136"/>
    </source>
</evidence>
<dbReference type="Pfam" id="PF01833">
    <property type="entry name" value="TIG"/>
    <property type="match status" value="4"/>
</dbReference>
<keyword evidence="6" id="KW-0732">Signal</keyword>
<evidence type="ECO:0000313" key="19">
    <source>
        <dbReference type="RefSeq" id="XP_011495573.1"/>
    </source>
</evidence>
<dbReference type="InterPro" id="IPR001627">
    <property type="entry name" value="Semap_dom"/>
</dbReference>
<protein>
    <submittedName>
        <fullName evidence="19">Plexin-B</fullName>
    </submittedName>
</protein>
<reference evidence="19" key="1">
    <citation type="submission" date="2025-08" db="UniProtKB">
        <authorList>
            <consortium name="RefSeq"/>
        </authorList>
    </citation>
    <scope>IDENTIFICATION</scope>
</reference>
<dbReference type="GO" id="GO:0050772">
    <property type="term" value="P:positive regulation of axonogenesis"/>
    <property type="evidence" value="ECO:0007669"/>
    <property type="project" value="TreeGrafter"/>
</dbReference>
<evidence type="ECO:0000256" key="5">
    <source>
        <dbReference type="ARBA" id="ARBA00022692"/>
    </source>
</evidence>
<dbReference type="GO" id="GO:0005886">
    <property type="term" value="C:plasma membrane"/>
    <property type="evidence" value="ECO:0007669"/>
    <property type="project" value="UniProtKB-SubCell"/>
</dbReference>
<dbReference type="Pfam" id="PF17960">
    <property type="entry name" value="TIG_plexin"/>
    <property type="match status" value="1"/>
</dbReference>
<dbReference type="InterPro" id="IPR013548">
    <property type="entry name" value="Plexin_cytoplasmic_RasGAP_dom"/>
</dbReference>
<dbReference type="FunFam" id="2.60.40.10:FF:000071">
    <property type="entry name" value="Plexin A2"/>
    <property type="match status" value="1"/>
</dbReference>
<evidence type="ECO:0000256" key="7">
    <source>
        <dbReference type="ARBA" id="ARBA00022737"/>
    </source>
</evidence>
<dbReference type="FunFam" id="3.10.20.90:FF:000213">
    <property type="entry name" value="Plexin A4, B"/>
    <property type="match status" value="1"/>
</dbReference>
<dbReference type="GO" id="GO:0008045">
    <property type="term" value="P:motor neuron axon guidance"/>
    <property type="evidence" value="ECO:0007669"/>
    <property type="project" value="TreeGrafter"/>
</dbReference>
<dbReference type="GO" id="GO:0097374">
    <property type="term" value="P:sensory neuron axon guidance"/>
    <property type="evidence" value="ECO:0007669"/>
    <property type="project" value="TreeGrafter"/>
</dbReference>
<dbReference type="InterPro" id="IPR031148">
    <property type="entry name" value="Plexin"/>
</dbReference>
<keyword evidence="14" id="KW-0325">Glycoprotein</keyword>
<dbReference type="Pfam" id="PF01403">
    <property type="entry name" value="Sema"/>
    <property type="match status" value="1"/>
</dbReference>
<evidence type="ECO:0000256" key="9">
    <source>
        <dbReference type="ARBA" id="ARBA00022902"/>
    </source>
</evidence>
<feature type="transmembrane region" description="Helical" evidence="16">
    <location>
        <begin position="1275"/>
        <end position="1297"/>
    </location>
</feature>
<dbReference type="InterPro" id="IPR015943">
    <property type="entry name" value="WD40/YVTN_repeat-like_dom_sf"/>
</dbReference>
<sequence length="1995" mass="223593">MSPSGVNRQPLVPPLPRLLVFCYCFVLGWIALVKADEAVKSPPELLQIVAQYPSNVSQLHFSHLVLDPVTGQLFAGAVNRLLQLNSELELKELLITGPQHDNPQCHASGCPTSLEIETSLTNNVNKLLVVDLDSRTLIVCGSLFQGACEKHKMSNISIEPENFTFGVAANDETSSTYAFIGPERYKSWQDSNILYVGTTFTNNAEYRHDVPAISSRRLDTLEFAEYTFNKQSILHIDVKYRDHFLVKYVYGFNASDYAYFVLVQKQSYLPEEEELGYVSRMARSCITDANYDSYTEVTLQCNIEDRNESYRLVQDAKIAPAGGDIAAQFGINVGSPIFVAVFSPSKGITNEPLPRSVVCVYSLQDIETKFDENIHMCFNSSIKYRNMGYISGPIQDGVCPQAGTTGNIVNFCEVGLKISGVSPIVGQAVLHFPDTFITSITLANTESHTVAFLGTEDGVVKKALLSATEAKVYESIVVDNGQKILPDTIVAPDGNYLYVLSNSRISKVKVEHCSSYMNCNSCLVAGDPYCGWCSLEKRCTIRNDCQKANRSSPRWLSLGTGQQCIDFEQVLPDRIPIKQMTTVQLSIRTLPELPVGAKYKCVFGEAEPIDAIMTVYGLSCPTPPINLRPSIPKNADHVLVPLAVRSSETNKDFVSRNFAYFDCSRHTICSECVKAQWTCSWCVYDNKCTHNTTECQGNIISGKNNMQANLAAHGAQYCPRFVHREKPLMLPNNVPKEISLEVENLPHPQVGHTGFQCFVKIEGAHLRVQARVDSSRYIVCDKTVYSYEAQLGEYEAQVMVMWNSNHYVDSTNIILYKCEVLGSHREHADCSLCVTRERHFECTWCTNSCVYRHSCLNSAFTECPKPRIDMIKPLSGPIEGGTLVTIEGSNLGLRESDVEGKILIGNTSCILIDYEVSVRIVCRTGRHEATDEAPVIVGNDAGYTKSAVYFSYKDIRLMGLQPSMGPQSGGTRLAITGQYLNIGSTISAYLNELPCLVNATQASSTRLTCVTSRSDRVRKISRLTLSIDGANRTLEGNPYNYTHDPTIMEIKPLSSFAWGGRMITVHGTNLDTIQKPQMIVYLEKEGAPVNRTVCTVLNPTQMECPSPSVVGRFRGETTSNHRDRLLIRRKDVSLILKVGFLMDNVESVRDLDKHGQNLRNRLIYVEDPKFFPFPRNIKLYKGDTLVIEGESLNHASDESDVNVTVGTRPCNVTSLALTQLVCTPPEQQPSGTDEHGTKTEAGLPLVVVRVGRSLRFPIGYLHYDVLKSYPIPPEAIAGIAAGTFGLIFVFILVLIVYRRKSTQAEREYKRIQIQMDTLESNVRMECKQAFAELQTDMTDLTADLESSGIPTLDHKNYIMKVFFPGVIDHPILNDPRSRNNVTRTNYDAAMLQFEQLINNKCFVLTFIETLESQKDFNIRDKVNVASLLMVVLMGKMEYATDILMNLLLRLIDKSVNTKYPQLMLRRTESVVEKMLTNWMALCMYNYLKDYAGSSLFLLFKAIKHQIEKGPVDVVTHDARYSLSEERLLREQIDHAHVTLHVMQDDLDEKIQCKVLDCDTISQVKFKILDALYKNTPFSLRPSVHEVDLEWRHGRGGHLTIQDEDLTTKCCGDWKKINTLAHYGVKESAVMSLIPRQNDGFSLACKQSCHTCTKVSQQQLHQHIQQQHSGQQRHLYDSRHAIDHCTGLHLPQIPSHGIANSTTMYGASTGIFFDNQHSMPMIIANGDVESSHTSSHRLYHLVRPVEESQYIAGIGFTGGKLPPGLHPERTHKAIPEIFLTRLLSTKGTVQKFVDDFFNTILTANDVLPSAVKWLFDLLDEAANKHGILDPEVPHAWKSNSLPLRFWVNFIKNPDFMFDINKSTTVDSSLSVIAQTFMDACSTCEHRLGKDSPSNKLLFAKDIPHYRERVGRFYMEVQRLPLITDQEMSSAMQQLSVSHANEFDVIAALKELYIYVSKYYGEILEALETDPGCCKLHLAHRLENVACTLEGEETSAC</sequence>
<dbReference type="CTD" id="43766"/>
<evidence type="ECO:0000256" key="8">
    <source>
        <dbReference type="ARBA" id="ARBA00022782"/>
    </source>
</evidence>
<dbReference type="Pfam" id="PF18020">
    <property type="entry name" value="TIG_2"/>
    <property type="match status" value="1"/>
</dbReference>
<dbReference type="Gene3D" id="1.10.506.10">
    <property type="entry name" value="GTPase Activation - p120gap, domain 1"/>
    <property type="match status" value="2"/>
</dbReference>
<dbReference type="PROSITE" id="PS51004">
    <property type="entry name" value="SEMA"/>
    <property type="match status" value="1"/>
</dbReference>
<dbReference type="FunFam" id="2.60.40.10:FF:000203">
    <property type="entry name" value="Plexin B2"/>
    <property type="match status" value="1"/>
</dbReference>